<dbReference type="Pfam" id="PF02880">
    <property type="entry name" value="PGM_PMM_III"/>
    <property type="match status" value="1"/>
</dbReference>
<keyword evidence="2" id="KW-0597">Phosphoprotein</keyword>
<dbReference type="GO" id="GO:0006048">
    <property type="term" value="P:UDP-N-acetylglucosamine biosynthetic process"/>
    <property type="evidence" value="ECO:0007669"/>
    <property type="project" value="TreeGrafter"/>
</dbReference>
<protein>
    <recommendedName>
        <fullName evidence="10">Phosphoglucosamine mutase</fullName>
    </recommendedName>
</protein>
<dbReference type="InterPro" id="IPR050060">
    <property type="entry name" value="Phosphoglucosamine_mutase"/>
</dbReference>
<dbReference type="Pfam" id="PF02879">
    <property type="entry name" value="PGM_PMM_II"/>
    <property type="match status" value="1"/>
</dbReference>
<dbReference type="EMBL" id="UINC01115387">
    <property type="protein sequence ID" value="SVC86370.1"/>
    <property type="molecule type" value="Genomic_DNA"/>
</dbReference>
<reference evidence="9" key="1">
    <citation type="submission" date="2018-05" db="EMBL/GenBank/DDBJ databases">
        <authorList>
            <person name="Lanie J.A."/>
            <person name="Ng W.-L."/>
            <person name="Kazmierczak K.M."/>
            <person name="Andrzejewski T.M."/>
            <person name="Davidsen T.M."/>
            <person name="Wayne K.J."/>
            <person name="Tettelin H."/>
            <person name="Glass J.I."/>
            <person name="Rusch D."/>
            <person name="Podicherti R."/>
            <person name="Tsui H.-C.T."/>
            <person name="Winkler M.E."/>
        </authorList>
    </citation>
    <scope>NUCLEOTIDE SEQUENCE</scope>
</reference>
<feature type="domain" description="Alpha-D-phosphohexomutase alpha/beta/alpha" evidence="8">
    <location>
        <begin position="121"/>
        <end position="228"/>
    </location>
</feature>
<sequence>QLSKPYALGRVKRLEDGNEKYIKILIKNFPKNFNLKGIKIVIDCANGAGYKSGPKLLSLLGAKVISIGTKPNGLNINNKCGSTFPYKIQKAVKKHKAKLGISLDGDADRIIMCDEKGKIIDGDQIIATLAKRWKNKKMLRGGVIGTLMSNYGLEQYLKREKIKFLRSKVGDRYVKEKMKKYNFNLGGEQSGHIILGKFATTGDGILVALEILFSLRKGKKASELLNVFKQTPQILENVIVKDKNIINHPNCKKAIRVANNLIKKQGRLLVRKSGTEPKIRIMGESDNKQLLKKCIHIIKKSIK</sequence>
<dbReference type="FunFam" id="3.40.120.10:FF:000003">
    <property type="entry name" value="Phosphoglucosamine mutase"/>
    <property type="match status" value="1"/>
</dbReference>
<dbReference type="Pfam" id="PF00408">
    <property type="entry name" value="PGM_PMM_IV"/>
    <property type="match status" value="1"/>
</dbReference>
<evidence type="ECO:0008006" key="10">
    <source>
        <dbReference type="Google" id="ProtNLM"/>
    </source>
</evidence>
<proteinExistence type="predicted"/>
<keyword evidence="3" id="KW-0479">Metal-binding</keyword>
<gene>
    <name evidence="9" type="ORF">METZ01_LOCUS339224</name>
</gene>
<feature type="non-terminal residue" evidence="9">
    <location>
        <position position="1"/>
    </location>
</feature>
<dbReference type="GO" id="GO:0009252">
    <property type="term" value="P:peptidoglycan biosynthetic process"/>
    <property type="evidence" value="ECO:0007669"/>
    <property type="project" value="TreeGrafter"/>
</dbReference>
<dbReference type="PANTHER" id="PTHR42946:SF1">
    <property type="entry name" value="PHOSPHOGLUCOMUTASE (ALPHA-D-GLUCOSE-1,6-BISPHOSPHATE-DEPENDENT)"/>
    <property type="match status" value="1"/>
</dbReference>
<evidence type="ECO:0000256" key="1">
    <source>
        <dbReference type="ARBA" id="ARBA00001946"/>
    </source>
</evidence>
<dbReference type="Gene3D" id="3.30.310.50">
    <property type="entry name" value="Alpha-D-phosphohexomutase, C-terminal domain"/>
    <property type="match status" value="1"/>
</dbReference>
<accession>A0A382QNB3</accession>
<dbReference type="AlphaFoldDB" id="A0A382QNB3"/>
<dbReference type="GO" id="GO:0005829">
    <property type="term" value="C:cytosol"/>
    <property type="evidence" value="ECO:0007669"/>
    <property type="project" value="TreeGrafter"/>
</dbReference>
<keyword evidence="4" id="KW-0460">Magnesium</keyword>
<dbReference type="GO" id="GO:0008966">
    <property type="term" value="F:phosphoglucosamine mutase activity"/>
    <property type="evidence" value="ECO:0007669"/>
    <property type="project" value="TreeGrafter"/>
</dbReference>
<evidence type="ECO:0000256" key="5">
    <source>
        <dbReference type="ARBA" id="ARBA00023235"/>
    </source>
</evidence>
<dbReference type="InterPro" id="IPR036900">
    <property type="entry name" value="A-D-PHexomutase_C_sf"/>
</dbReference>
<keyword evidence="5" id="KW-0413">Isomerase</keyword>
<organism evidence="9">
    <name type="scientific">marine metagenome</name>
    <dbReference type="NCBI Taxonomy" id="408172"/>
    <lineage>
        <taxon>unclassified sequences</taxon>
        <taxon>metagenomes</taxon>
        <taxon>ecological metagenomes</taxon>
    </lineage>
</organism>
<evidence type="ECO:0000259" key="7">
    <source>
        <dbReference type="Pfam" id="PF02879"/>
    </source>
</evidence>
<dbReference type="GO" id="GO:0004615">
    <property type="term" value="F:phosphomannomutase activity"/>
    <property type="evidence" value="ECO:0007669"/>
    <property type="project" value="TreeGrafter"/>
</dbReference>
<dbReference type="InterPro" id="IPR016055">
    <property type="entry name" value="A-D-PHexomutase_a/b/a-I/II/III"/>
</dbReference>
<dbReference type="GO" id="GO:0005975">
    <property type="term" value="P:carbohydrate metabolic process"/>
    <property type="evidence" value="ECO:0007669"/>
    <property type="project" value="InterPro"/>
</dbReference>
<dbReference type="InterPro" id="IPR005846">
    <property type="entry name" value="A-D-PHexomutase_a/b/a-III"/>
</dbReference>
<dbReference type="SUPFAM" id="SSF53738">
    <property type="entry name" value="Phosphoglucomutase, first 3 domains"/>
    <property type="match status" value="2"/>
</dbReference>
<dbReference type="GO" id="GO:0046872">
    <property type="term" value="F:metal ion binding"/>
    <property type="evidence" value="ECO:0007669"/>
    <property type="project" value="UniProtKB-KW"/>
</dbReference>
<evidence type="ECO:0000259" key="6">
    <source>
        <dbReference type="Pfam" id="PF00408"/>
    </source>
</evidence>
<evidence type="ECO:0000256" key="3">
    <source>
        <dbReference type="ARBA" id="ARBA00022723"/>
    </source>
</evidence>
<dbReference type="SUPFAM" id="SSF55957">
    <property type="entry name" value="Phosphoglucomutase, C-terminal domain"/>
    <property type="match status" value="1"/>
</dbReference>
<evidence type="ECO:0000259" key="8">
    <source>
        <dbReference type="Pfam" id="PF02880"/>
    </source>
</evidence>
<name>A0A382QNB3_9ZZZZ</name>
<dbReference type="Gene3D" id="3.40.120.10">
    <property type="entry name" value="Alpha-D-Glucose-1,6-Bisphosphate, subunit A, domain 3"/>
    <property type="match status" value="2"/>
</dbReference>
<dbReference type="InterPro" id="IPR005843">
    <property type="entry name" value="A-D-PHexomutase_C"/>
</dbReference>
<feature type="domain" description="Alpha-D-phosphohexomutase C-terminal" evidence="6">
    <location>
        <begin position="237"/>
        <end position="298"/>
    </location>
</feature>
<evidence type="ECO:0000256" key="4">
    <source>
        <dbReference type="ARBA" id="ARBA00022842"/>
    </source>
</evidence>
<feature type="domain" description="Alpha-D-phosphohexomutase alpha/beta/alpha" evidence="7">
    <location>
        <begin position="20"/>
        <end position="117"/>
    </location>
</feature>
<dbReference type="PANTHER" id="PTHR42946">
    <property type="entry name" value="PHOSPHOHEXOSE MUTASE"/>
    <property type="match status" value="1"/>
</dbReference>
<dbReference type="InterPro" id="IPR005845">
    <property type="entry name" value="A-D-PHexomutase_a/b/a-II"/>
</dbReference>
<evidence type="ECO:0000256" key="2">
    <source>
        <dbReference type="ARBA" id="ARBA00022553"/>
    </source>
</evidence>
<evidence type="ECO:0000313" key="9">
    <source>
        <dbReference type="EMBL" id="SVC86370.1"/>
    </source>
</evidence>
<comment type="cofactor">
    <cofactor evidence="1">
        <name>Mg(2+)</name>
        <dbReference type="ChEBI" id="CHEBI:18420"/>
    </cofactor>
</comment>